<protein>
    <submittedName>
        <fullName evidence="1">Uncharacterized protein</fullName>
    </submittedName>
</protein>
<keyword evidence="2" id="KW-1185">Reference proteome</keyword>
<gene>
    <name evidence="1" type="ORF">BZG36_03957</name>
</gene>
<dbReference type="AlphaFoldDB" id="A0A261XZX4"/>
<evidence type="ECO:0000313" key="2">
    <source>
        <dbReference type="Proteomes" id="UP000242875"/>
    </source>
</evidence>
<accession>A0A261XZX4</accession>
<reference evidence="1 2" key="1">
    <citation type="journal article" date="2017" name="Mycologia">
        <title>Bifiguratus adelaidae, gen. et sp. nov., a new member of Mucoromycotina in endophytic and soil-dwelling habitats.</title>
        <authorList>
            <person name="Torres-Cruz T.J."/>
            <person name="Billingsley Tobias T.L."/>
            <person name="Almatruk M."/>
            <person name="Hesse C."/>
            <person name="Kuske C.R."/>
            <person name="Desiro A."/>
            <person name="Benucci G.M."/>
            <person name="Bonito G."/>
            <person name="Stajich J.E."/>
            <person name="Dunlap C."/>
            <person name="Arnold A.E."/>
            <person name="Porras-Alfaro A."/>
        </authorList>
    </citation>
    <scope>NUCLEOTIDE SEQUENCE [LARGE SCALE GENOMIC DNA]</scope>
    <source>
        <strain evidence="1 2">AZ0501</strain>
    </source>
</reference>
<proteinExistence type="predicted"/>
<sequence length="167" mass="18769">MPISTAHLTSLKDQPPLQTICKPIDPSCTVILSSDGTAATHPTDLTWTIQDKTIEYKGHILSQLTHLLQATYMDANGFRWKPVFATMVRVVAEEDIMDTVVLTCHVLDVLLNHGVRQVTLEPLLGGVVREVLEMMAYEYATRIRPGVIIKVKKEQEKTCIREDVCLR</sequence>
<organism evidence="1 2">
    <name type="scientific">Bifiguratus adelaidae</name>
    <dbReference type="NCBI Taxonomy" id="1938954"/>
    <lineage>
        <taxon>Eukaryota</taxon>
        <taxon>Fungi</taxon>
        <taxon>Fungi incertae sedis</taxon>
        <taxon>Mucoromycota</taxon>
        <taxon>Mucoromycotina</taxon>
        <taxon>Endogonomycetes</taxon>
        <taxon>Endogonales</taxon>
        <taxon>Endogonales incertae sedis</taxon>
        <taxon>Bifiguratus</taxon>
    </lineage>
</organism>
<dbReference type="EMBL" id="MVBO01000064">
    <property type="protein sequence ID" value="OZJ03891.1"/>
    <property type="molecule type" value="Genomic_DNA"/>
</dbReference>
<name>A0A261XZX4_9FUNG</name>
<evidence type="ECO:0000313" key="1">
    <source>
        <dbReference type="EMBL" id="OZJ03891.1"/>
    </source>
</evidence>
<dbReference type="Proteomes" id="UP000242875">
    <property type="component" value="Unassembled WGS sequence"/>
</dbReference>
<comment type="caution">
    <text evidence="1">The sequence shown here is derived from an EMBL/GenBank/DDBJ whole genome shotgun (WGS) entry which is preliminary data.</text>
</comment>